<gene>
    <name evidence="1" type="ORF">HNR36_001872</name>
</gene>
<accession>A0A840PXQ6</accession>
<evidence type="ECO:0000313" key="1">
    <source>
        <dbReference type="EMBL" id="MBB5149481.1"/>
    </source>
</evidence>
<proteinExistence type="predicted"/>
<dbReference type="AlphaFoldDB" id="A0A840PXQ6"/>
<comment type="caution">
    <text evidence="1">The sequence shown here is derived from an EMBL/GenBank/DDBJ whole genome shotgun (WGS) entry which is preliminary data.</text>
</comment>
<keyword evidence="2" id="KW-1185">Reference proteome</keyword>
<sequence length="47" mass="5130">DEKHGDQEVQGSEAARSGAYYVREHRTAEADAEIRWSTCFGVSADGS</sequence>
<evidence type="ECO:0000313" key="2">
    <source>
        <dbReference type="Proteomes" id="UP000557217"/>
    </source>
</evidence>
<protein>
    <submittedName>
        <fullName evidence="1">Uncharacterized protein</fullName>
    </submittedName>
</protein>
<reference evidence="1 2" key="1">
    <citation type="submission" date="2020-08" db="EMBL/GenBank/DDBJ databases">
        <title>Genomic Encyclopedia of Type Strains, Phase IV (KMG-IV): sequencing the most valuable type-strain genomes for metagenomic binning, comparative biology and taxonomic classification.</title>
        <authorList>
            <person name="Goeker M."/>
        </authorList>
    </citation>
    <scope>NUCLEOTIDE SEQUENCE [LARGE SCALE GENOMIC DNA]</scope>
    <source>
        <strain evidence="1 2">DSM 10633</strain>
    </source>
</reference>
<dbReference type="EMBL" id="JACHGZ010000022">
    <property type="protein sequence ID" value="MBB5149481.1"/>
    <property type="molecule type" value="Genomic_DNA"/>
</dbReference>
<name>A0A840PXQ6_URETH</name>
<feature type="non-terminal residue" evidence="1">
    <location>
        <position position="1"/>
    </location>
</feature>
<dbReference type="Proteomes" id="UP000557217">
    <property type="component" value="Unassembled WGS sequence"/>
</dbReference>
<organism evidence="1 2">
    <name type="scientific">Ureibacillus thermosphaericus</name>
    <dbReference type="NCBI Taxonomy" id="51173"/>
    <lineage>
        <taxon>Bacteria</taxon>
        <taxon>Bacillati</taxon>
        <taxon>Bacillota</taxon>
        <taxon>Bacilli</taxon>
        <taxon>Bacillales</taxon>
        <taxon>Caryophanaceae</taxon>
        <taxon>Ureibacillus</taxon>
    </lineage>
</organism>